<protein>
    <submittedName>
        <fullName evidence="1">ATP-dependent Clp protease ATP-binding subunit ClpX</fullName>
    </submittedName>
</protein>
<dbReference type="EMBL" id="SRYB01000027">
    <property type="protein sequence ID" value="TGY77300.1"/>
    <property type="molecule type" value="Genomic_DNA"/>
</dbReference>
<evidence type="ECO:0000313" key="1">
    <source>
        <dbReference type="EMBL" id="TGY77300.1"/>
    </source>
</evidence>
<evidence type="ECO:0000313" key="2">
    <source>
        <dbReference type="Proteomes" id="UP000306319"/>
    </source>
</evidence>
<name>A0AC61RCY0_9BACT</name>
<reference evidence="1" key="1">
    <citation type="submission" date="2019-04" db="EMBL/GenBank/DDBJ databases">
        <title>Microbes associate with the intestines of laboratory mice.</title>
        <authorList>
            <person name="Navarre W."/>
            <person name="Wong E."/>
            <person name="Huang K."/>
            <person name="Tropini C."/>
            <person name="Ng K."/>
            <person name="Yu B."/>
        </authorList>
    </citation>
    <scope>NUCLEOTIDE SEQUENCE</scope>
    <source>
        <strain evidence="1">NM04_E33</strain>
    </source>
</reference>
<proteinExistence type="predicted"/>
<keyword evidence="1" id="KW-0547">Nucleotide-binding</keyword>
<keyword evidence="1" id="KW-0645">Protease</keyword>
<dbReference type="Proteomes" id="UP000306319">
    <property type="component" value="Unassembled WGS sequence"/>
</dbReference>
<sequence length="419" mass="46753">MATKRNGLVCSMCGATDSSANPVVNILDGLNLCTDCIKYIDDARDMQLKTRTTKKDAGKADSKDASIPKPMEIKEYLDQYIIGQDEAKRYLSVAVYNHYKRINQTVGDDDVDIEKSNIILVGPTGTGKTLLAKTIARLLDVPFAIVDATVLTEAGYVGEDIESLLTRLLQNCDYDVERAQKGIVFIDEIDKIARKSDNPSITRDVSGEGVQQGLLKLLEGSTVLVPPNGGRKHPEQKMIAVDTKNILFICGGAFDGIERKIASRLNTHVVGYGHDETGRKRQRENLMRYVMPQDLKSFGLIPEIIGRLPVLTSLEPLDKEALRRILTEPKNAIVRQYKKMFLLDGVELEFTEEALDLIVSKAIEYKLGARGLRSIVETIMVDAMFEVPSMPVKKFTVDANYVQEKLEKAHFEKTKIEEK</sequence>
<organism evidence="1 2">
    <name type="scientific">Lepagella muris</name>
    <dbReference type="NCBI Taxonomy" id="3032870"/>
    <lineage>
        <taxon>Bacteria</taxon>
        <taxon>Pseudomonadati</taxon>
        <taxon>Bacteroidota</taxon>
        <taxon>Bacteroidia</taxon>
        <taxon>Bacteroidales</taxon>
        <taxon>Muribaculaceae</taxon>
        <taxon>Lepagella</taxon>
    </lineage>
</organism>
<keyword evidence="1" id="KW-0067">ATP-binding</keyword>
<accession>A0AC61RCY0</accession>
<keyword evidence="1" id="KW-0378">Hydrolase</keyword>
<keyword evidence="2" id="KW-1185">Reference proteome</keyword>
<gene>
    <name evidence="1" type="primary">clpX</name>
    <name evidence="1" type="ORF">E5331_15300</name>
</gene>
<comment type="caution">
    <text evidence="1">The sequence shown here is derived from an EMBL/GenBank/DDBJ whole genome shotgun (WGS) entry which is preliminary data.</text>
</comment>